<protein>
    <submittedName>
        <fullName evidence="2">Uncharacterized protein</fullName>
    </submittedName>
</protein>
<evidence type="ECO:0000313" key="2">
    <source>
        <dbReference type="EMBL" id="GAA2167415.1"/>
    </source>
</evidence>
<accession>A0ABP5MAP2</accession>
<evidence type="ECO:0000313" key="3">
    <source>
        <dbReference type="Proteomes" id="UP001501020"/>
    </source>
</evidence>
<gene>
    <name evidence="2" type="ORF">GCM10009727_87900</name>
</gene>
<proteinExistence type="predicted"/>
<comment type="caution">
    <text evidence="2">The sequence shown here is derived from an EMBL/GenBank/DDBJ whole genome shotgun (WGS) entry which is preliminary data.</text>
</comment>
<dbReference type="Proteomes" id="UP001501020">
    <property type="component" value="Unassembled WGS sequence"/>
</dbReference>
<organism evidence="2 3">
    <name type="scientific">Actinomadura napierensis</name>
    <dbReference type="NCBI Taxonomy" id="267854"/>
    <lineage>
        <taxon>Bacteria</taxon>
        <taxon>Bacillati</taxon>
        <taxon>Actinomycetota</taxon>
        <taxon>Actinomycetes</taxon>
        <taxon>Streptosporangiales</taxon>
        <taxon>Thermomonosporaceae</taxon>
        <taxon>Actinomadura</taxon>
    </lineage>
</organism>
<dbReference type="EMBL" id="BAAAMR010000145">
    <property type="protein sequence ID" value="GAA2167415.1"/>
    <property type="molecule type" value="Genomic_DNA"/>
</dbReference>
<evidence type="ECO:0000256" key="1">
    <source>
        <dbReference type="SAM" id="MobiDB-lite"/>
    </source>
</evidence>
<sequence>MNINPMAAPLAAMGRYIRAFANPGLMVSGISGGGSSMSSPSGSRGGRRLSGRRTTTIPTAASLRIAMTRSQFWVILVIPGWCVR</sequence>
<keyword evidence="3" id="KW-1185">Reference proteome</keyword>
<feature type="region of interest" description="Disordered" evidence="1">
    <location>
        <begin position="32"/>
        <end position="54"/>
    </location>
</feature>
<reference evidence="3" key="1">
    <citation type="journal article" date="2019" name="Int. J. Syst. Evol. Microbiol.">
        <title>The Global Catalogue of Microorganisms (GCM) 10K type strain sequencing project: providing services to taxonomists for standard genome sequencing and annotation.</title>
        <authorList>
            <consortium name="The Broad Institute Genomics Platform"/>
            <consortium name="The Broad Institute Genome Sequencing Center for Infectious Disease"/>
            <person name="Wu L."/>
            <person name="Ma J."/>
        </authorList>
    </citation>
    <scope>NUCLEOTIDE SEQUENCE [LARGE SCALE GENOMIC DNA]</scope>
    <source>
        <strain evidence="3">JCM 13850</strain>
    </source>
</reference>
<name>A0ABP5MAP2_9ACTN</name>